<feature type="region of interest" description="Disordered" evidence="1">
    <location>
        <begin position="1"/>
        <end position="20"/>
    </location>
</feature>
<dbReference type="AlphaFoldDB" id="E6PJF2"/>
<feature type="compositionally biased region" description="Basic and acidic residues" evidence="1">
    <location>
        <begin position="11"/>
        <end position="20"/>
    </location>
</feature>
<proteinExistence type="predicted"/>
<evidence type="ECO:0000256" key="1">
    <source>
        <dbReference type="SAM" id="MobiDB-lite"/>
    </source>
</evidence>
<accession>E6PJF2</accession>
<organism evidence="2">
    <name type="scientific">mine drainage metagenome</name>
    <dbReference type="NCBI Taxonomy" id="410659"/>
    <lineage>
        <taxon>unclassified sequences</taxon>
        <taxon>metagenomes</taxon>
        <taxon>ecological metagenomes</taxon>
    </lineage>
</organism>
<protein>
    <submittedName>
        <fullName evidence="2">Uncharacterized protein</fullName>
    </submittedName>
</protein>
<comment type="caution">
    <text evidence="2">The sequence shown here is derived from an EMBL/GenBank/DDBJ whole genome shotgun (WGS) entry which is preliminary data.</text>
</comment>
<evidence type="ECO:0000313" key="2">
    <source>
        <dbReference type="EMBL" id="CBH76614.1"/>
    </source>
</evidence>
<gene>
    <name evidence="2" type="ORF">CARN1_2401</name>
</gene>
<name>E6PJF2_9ZZZZ</name>
<dbReference type="EMBL" id="CABL01000021">
    <property type="protein sequence ID" value="CBH76614.1"/>
    <property type="molecule type" value="Genomic_DNA"/>
</dbReference>
<reference evidence="2" key="1">
    <citation type="submission" date="2009-10" db="EMBL/GenBank/DDBJ databases">
        <title>Diversity of trophic interactions inside an arsenic-rich microbial ecosystem.</title>
        <authorList>
            <person name="Bertin P.N."/>
            <person name="Heinrich-Salmeron A."/>
            <person name="Pelletier E."/>
            <person name="Goulhen-Chollet F."/>
            <person name="Arsene-Ploetze F."/>
            <person name="Gallien S."/>
            <person name="Calteau A."/>
            <person name="Vallenet D."/>
            <person name="Casiot C."/>
            <person name="Chane-Woon-Ming B."/>
            <person name="Giloteaux L."/>
            <person name="Barakat M."/>
            <person name="Bonnefoy V."/>
            <person name="Bruneel O."/>
            <person name="Chandler M."/>
            <person name="Cleiss J."/>
            <person name="Duran R."/>
            <person name="Elbaz-Poulichet F."/>
            <person name="Fonknechten N."/>
            <person name="Lauga B."/>
            <person name="Mornico D."/>
            <person name="Ortet P."/>
            <person name="Schaeffer C."/>
            <person name="Siguier P."/>
            <person name="Alexander Thil Smith A."/>
            <person name="Van Dorsselaer A."/>
            <person name="Weissenbach J."/>
            <person name="Medigue C."/>
            <person name="Le Paslier D."/>
        </authorList>
    </citation>
    <scope>NUCLEOTIDE SEQUENCE</scope>
</reference>
<sequence>MADRPMNTPAQERDLFEDAA</sequence>